<comment type="catalytic activity">
    <reaction evidence="4">
        <text>2 cob(II)yrinate a,c diamide + reduced [electron-transfer flavoprotein] + 2 ATP = 2 adenosylcob(III)yrinate a,c-diamide + 2 triphosphate + oxidized [electron-transfer flavoprotein] + 3 H(+)</text>
        <dbReference type="Rhea" id="RHEA:11528"/>
        <dbReference type="Rhea" id="RHEA-COMP:10685"/>
        <dbReference type="Rhea" id="RHEA-COMP:10686"/>
        <dbReference type="ChEBI" id="CHEBI:15378"/>
        <dbReference type="ChEBI" id="CHEBI:18036"/>
        <dbReference type="ChEBI" id="CHEBI:30616"/>
        <dbReference type="ChEBI" id="CHEBI:57692"/>
        <dbReference type="ChEBI" id="CHEBI:58307"/>
        <dbReference type="ChEBI" id="CHEBI:58503"/>
        <dbReference type="ChEBI" id="CHEBI:58537"/>
        <dbReference type="EC" id="2.5.1.17"/>
    </reaction>
</comment>
<comment type="similarity">
    <text evidence="4">Belongs to the Cob(I)alamin adenosyltransferase family.</text>
</comment>
<dbReference type="EC" id="2.5.1.17" evidence="4"/>
<dbReference type="PANTHER" id="PTHR12213">
    <property type="entry name" value="CORRINOID ADENOSYLTRANSFERASE"/>
    <property type="match status" value="1"/>
</dbReference>
<keyword evidence="3 4" id="KW-0067">ATP-binding</keyword>
<evidence type="ECO:0000256" key="4">
    <source>
        <dbReference type="RuleBase" id="RU366026"/>
    </source>
</evidence>
<comment type="pathway">
    <text evidence="4">Cofactor biosynthesis; adenosylcobalamin biosynthesis; adenosylcobalamin from cob(II)yrinate a,c-diamide: step 2/7.</text>
</comment>
<dbReference type="GO" id="GO:0008817">
    <property type="term" value="F:corrinoid adenosyltransferase activity"/>
    <property type="evidence" value="ECO:0007669"/>
    <property type="project" value="UniProtKB-UniRule"/>
</dbReference>
<gene>
    <name evidence="6" type="ORF">DHM44_09465</name>
</gene>
<keyword evidence="4" id="KW-0169">Cobalamin biosynthesis</keyword>
<dbReference type="InterPro" id="IPR029499">
    <property type="entry name" value="PduO-typ"/>
</dbReference>
<organism evidence="6 7">
    <name type="scientific">Flexistipes sinusarabici</name>
    <dbReference type="NCBI Taxonomy" id="2352"/>
    <lineage>
        <taxon>Bacteria</taxon>
        <taxon>Pseudomonadati</taxon>
        <taxon>Deferribacterota</taxon>
        <taxon>Deferribacteres</taxon>
        <taxon>Deferribacterales</taxon>
        <taxon>Flexistipitaceae</taxon>
        <taxon>Flexistipes</taxon>
    </lineage>
</organism>
<dbReference type="SUPFAM" id="SSF89028">
    <property type="entry name" value="Cobalamin adenosyltransferase-like"/>
    <property type="match status" value="1"/>
</dbReference>
<evidence type="ECO:0000256" key="3">
    <source>
        <dbReference type="ARBA" id="ARBA00022840"/>
    </source>
</evidence>
<comment type="caution">
    <text evidence="6">The sequence shown here is derived from an EMBL/GenBank/DDBJ whole genome shotgun (WGS) entry which is preliminary data.</text>
</comment>
<feature type="domain" description="Cobalamin adenosyltransferase-like" evidence="5">
    <location>
        <begin position="3"/>
        <end position="165"/>
    </location>
</feature>
<keyword evidence="2 4" id="KW-0547">Nucleotide-binding</keyword>
<keyword evidence="1 4" id="KW-0808">Transferase</keyword>
<dbReference type="InterPro" id="IPR036451">
    <property type="entry name" value="CblAdoTrfase-like_sf"/>
</dbReference>
<dbReference type="InterPro" id="IPR016030">
    <property type="entry name" value="CblAdoTrfase-like"/>
</dbReference>
<dbReference type="AlphaFoldDB" id="A0A3D5QDG1"/>
<dbReference type="UniPathway" id="UPA00148">
    <property type="reaction ID" value="UER00233"/>
</dbReference>
<name>A0A3D5QDG1_FLESI</name>
<dbReference type="NCBIfam" id="TIGR00636">
    <property type="entry name" value="PduO_Nterm"/>
    <property type="match status" value="1"/>
</dbReference>
<proteinExistence type="inferred from homology"/>
<evidence type="ECO:0000313" key="6">
    <source>
        <dbReference type="EMBL" id="HCW93895.1"/>
    </source>
</evidence>
<sequence>MSIATGKGDFGNTSLFTGEKISKADLKVETYGTGDELISFLGWLKHDAKYFADFIEWVQIKLYKMNAVLASSVETKKNECVDNFKEDKQYSLDFFLSELEKEYGRLDGFIIPSETLSASKADICRSICRRFERRVISLSAHEKIDKEILIFINRLSDVLFMMARVMAKREGGTTYGFKRTDT</sequence>
<dbReference type="Pfam" id="PF01923">
    <property type="entry name" value="Cob_adeno_trans"/>
    <property type="match status" value="1"/>
</dbReference>
<dbReference type="Gene3D" id="1.20.1200.10">
    <property type="entry name" value="Cobalamin adenosyltransferase-like"/>
    <property type="match status" value="1"/>
</dbReference>
<dbReference type="OMA" id="HQACTVV"/>
<dbReference type="Proteomes" id="UP000262325">
    <property type="component" value="Unassembled WGS sequence"/>
</dbReference>
<evidence type="ECO:0000259" key="5">
    <source>
        <dbReference type="Pfam" id="PF01923"/>
    </source>
</evidence>
<comment type="catalytic activity">
    <reaction evidence="4">
        <text>2 cob(II)alamin + reduced [electron-transfer flavoprotein] + 2 ATP = 2 adenosylcob(III)alamin + 2 triphosphate + oxidized [electron-transfer flavoprotein] + 3 H(+)</text>
        <dbReference type="Rhea" id="RHEA:28671"/>
        <dbReference type="Rhea" id="RHEA-COMP:10685"/>
        <dbReference type="Rhea" id="RHEA-COMP:10686"/>
        <dbReference type="ChEBI" id="CHEBI:15378"/>
        <dbReference type="ChEBI" id="CHEBI:16304"/>
        <dbReference type="ChEBI" id="CHEBI:18036"/>
        <dbReference type="ChEBI" id="CHEBI:18408"/>
        <dbReference type="ChEBI" id="CHEBI:30616"/>
        <dbReference type="ChEBI" id="CHEBI:57692"/>
        <dbReference type="ChEBI" id="CHEBI:58307"/>
        <dbReference type="EC" id="2.5.1.17"/>
    </reaction>
</comment>
<evidence type="ECO:0000313" key="7">
    <source>
        <dbReference type="Proteomes" id="UP000262325"/>
    </source>
</evidence>
<dbReference type="RefSeq" id="WP_013886231.1">
    <property type="nucleotide sequence ID" value="NZ_JAAZVV010000093.1"/>
</dbReference>
<dbReference type="GO" id="GO:0009236">
    <property type="term" value="P:cobalamin biosynthetic process"/>
    <property type="evidence" value="ECO:0007669"/>
    <property type="project" value="UniProtKB-UniRule"/>
</dbReference>
<dbReference type="GO" id="GO:0005524">
    <property type="term" value="F:ATP binding"/>
    <property type="evidence" value="ECO:0007669"/>
    <property type="project" value="UniProtKB-UniRule"/>
</dbReference>
<protein>
    <recommendedName>
        <fullName evidence="4">Corrinoid adenosyltransferase</fullName>
        <ecNumber evidence="4">2.5.1.17</ecNumber>
    </recommendedName>
    <alternativeName>
        <fullName evidence="4">Cob(II)alamin adenosyltransferase</fullName>
    </alternativeName>
    <alternativeName>
        <fullName evidence="4">Cob(II)yrinic acid a,c-diamide adenosyltransferase</fullName>
    </alternativeName>
    <alternativeName>
        <fullName evidence="4">Cobinamide/cobalamin adenosyltransferase</fullName>
    </alternativeName>
</protein>
<dbReference type="PANTHER" id="PTHR12213:SF0">
    <property type="entry name" value="CORRINOID ADENOSYLTRANSFERASE MMAB"/>
    <property type="match status" value="1"/>
</dbReference>
<evidence type="ECO:0000256" key="2">
    <source>
        <dbReference type="ARBA" id="ARBA00022741"/>
    </source>
</evidence>
<evidence type="ECO:0000256" key="1">
    <source>
        <dbReference type="ARBA" id="ARBA00022679"/>
    </source>
</evidence>
<dbReference type="EMBL" id="DPPF01000200">
    <property type="protein sequence ID" value="HCW93895.1"/>
    <property type="molecule type" value="Genomic_DNA"/>
</dbReference>
<reference evidence="6 7" key="1">
    <citation type="journal article" date="2018" name="Nat. Biotechnol.">
        <title>A standardized bacterial taxonomy based on genome phylogeny substantially revises the tree of life.</title>
        <authorList>
            <person name="Parks D.H."/>
            <person name="Chuvochina M."/>
            <person name="Waite D.W."/>
            <person name="Rinke C."/>
            <person name="Skarshewski A."/>
            <person name="Chaumeil P.A."/>
            <person name="Hugenholtz P."/>
        </authorList>
    </citation>
    <scope>NUCLEOTIDE SEQUENCE [LARGE SCALE GENOMIC DNA]</scope>
    <source>
        <strain evidence="6">UBA8672</strain>
    </source>
</reference>
<accession>A0A3D5QDG1</accession>